<gene>
    <name evidence="1" type="ORF">MOC_1p0071</name>
</gene>
<sequence>MQSITFFNDNLKRIFQYLNVYWPFNVDSKADIEGRTIGIKFLGVPYPELSARQRPNITVNCIHSRQYFYYYVAINS</sequence>
<reference evidence="1" key="1">
    <citation type="journal article" date="2014" name="PLoS ONE">
        <title>Genome Information of Methylobacterium oryzae, a Plant-Probiotic Methylotroph in the Phyllosphere.</title>
        <authorList>
            <person name="Kwak M.J."/>
            <person name="Jeong H."/>
            <person name="Madhaiyan M."/>
            <person name="Lee Y."/>
            <person name="Sa T.M."/>
            <person name="Oh T.K."/>
            <person name="Kim J.F."/>
        </authorList>
    </citation>
    <scope>NUCLEOTIDE SEQUENCE</scope>
    <source>
        <strain evidence="1">CBMB20</strain>
        <plasmid evidence="1">pMOC1</plasmid>
    </source>
</reference>
<dbReference type="EMBL" id="JX627580">
    <property type="protein sequence ID" value="AGO88309.1"/>
    <property type="molecule type" value="Genomic_DNA"/>
</dbReference>
<organism evidence="1">
    <name type="scientific">Methylobacterium oryzae CBMB20</name>
    <dbReference type="NCBI Taxonomy" id="693986"/>
    <lineage>
        <taxon>Bacteria</taxon>
        <taxon>Pseudomonadati</taxon>
        <taxon>Pseudomonadota</taxon>
        <taxon>Alphaproteobacteria</taxon>
        <taxon>Hyphomicrobiales</taxon>
        <taxon>Methylobacteriaceae</taxon>
        <taxon>Methylobacterium</taxon>
    </lineage>
</organism>
<geneLocation type="plasmid" evidence="1">
    <name>pMOC1</name>
</geneLocation>
<dbReference type="AlphaFoldDB" id="A0A088B372"/>
<keyword evidence="1" id="KW-0614">Plasmid</keyword>
<evidence type="ECO:0000313" key="1">
    <source>
        <dbReference type="EMBL" id="AGO88309.1"/>
    </source>
</evidence>
<protein>
    <submittedName>
        <fullName evidence="1">Protein of unassigned function</fullName>
    </submittedName>
</protein>
<proteinExistence type="predicted"/>
<accession>A0A088B372</accession>
<name>A0A088B372_9HYPH</name>